<feature type="region of interest" description="Disordered" evidence="5">
    <location>
        <begin position="148"/>
        <end position="202"/>
    </location>
</feature>
<name>A0A0X8HUG8_9SACH</name>
<dbReference type="InterPro" id="IPR026822">
    <property type="entry name" value="Spp2/MOS2_G-patch"/>
</dbReference>
<dbReference type="Proteomes" id="UP000243052">
    <property type="component" value="Chromosome vi"/>
</dbReference>
<dbReference type="RefSeq" id="XP_017988692.1">
    <property type="nucleotide sequence ID" value="XM_018133182.1"/>
</dbReference>
<keyword evidence="4" id="KW-0747">Spliceosome</keyword>
<dbReference type="GO" id="GO:0000398">
    <property type="term" value="P:mRNA splicing, via spliceosome"/>
    <property type="evidence" value="ECO:0007669"/>
    <property type="project" value="UniProtKB-UniRule"/>
</dbReference>
<dbReference type="EMBL" id="CP014246">
    <property type="protein sequence ID" value="AMD21696.1"/>
    <property type="molecule type" value="Genomic_DNA"/>
</dbReference>
<dbReference type="PANTHER" id="PTHR15818:SF2">
    <property type="entry name" value="G-PATCH DOMAIN AND KOW MOTIFS-CONTAINING PROTEIN"/>
    <property type="match status" value="1"/>
</dbReference>
<protein>
    <recommendedName>
        <fullName evidence="4">Pre-mRNA-splicing factor</fullName>
    </recommendedName>
</protein>
<sequence>MSGISLSLKAKSKSKKKSTVRKRGNAFTDDKEADRNSKRVKIKITEVEAYKEPQEEALVIPLAVPSGASRELTLTTSDEKSEINYGLNVQQDHKVTSSNARVVNSTGMSDILDITKLPEATAQDEYDEVPVNMFGAALLRGMGWTGTNYDDEDNDQDREKSNNKTAVRPHHGVARPEFVGIGAKVQQSNTEETRRGSGLDKFMPIVRVEHPFTNEKSK</sequence>
<dbReference type="InterPro" id="IPR045166">
    <property type="entry name" value="Spp2-like"/>
</dbReference>
<accession>A0A0X8HUG8</accession>
<dbReference type="AlphaFoldDB" id="A0A0X8HUG8"/>
<evidence type="ECO:0000256" key="5">
    <source>
        <dbReference type="SAM" id="MobiDB-lite"/>
    </source>
</evidence>
<gene>
    <name evidence="7" type="ORF">AW171_hschr63665</name>
</gene>
<evidence type="ECO:0000313" key="8">
    <source>
        <dbReference type="Proteomes" id="UP000243052"/>
    </source>
</evidence>
<evidence type="ECO:0000256" key="1">
    <source>
        <dbReference type="ARBA" id="ARBA00004123"/>
    </source>
</evidence>
<feature type="domain" description="Spp2/MOS2 G-patch" evidence="6">
    <location>
        <begin position="118"/>
        <end position="186"/>
    </location>
</feature>
<organism evidence="7 8">
    <name type="scientific">Eremothecium sinecaudum</name>
    <dbReference type="NCBI Taxonomy" id="45286"/>
    <lineage>
        <taxon>Eukaryota</taxon>
        <taxon>Fungi</taxon>
        <taxon>Dikarya</taxon>
        <taxon>Ascomycota</taxon>
        <taxon>Saccharomycotina</taxon>
        <taxon>Saccharomycetes</taxon>
        <taxon>Saccharomycetales</taxon>
        <taxon>Saccharomycetaceae</taxon>
        <taxon>Eremothecium</taxon>
    </lineage>
</organism>
<evidence type="ECO:0000313" key="7">
    <source>
        <dbReference type="EMBL" id="AMD21696.1"/>
    </source>
</evidence>
<dbReference type="Pfam" id="PF12656">
    <property type="entry name" value="G-patch_2"/>
    <property type="match status" value="1"/>
</dbReference>
<evidence type="ECO:0000256" key="3">
    <source>
        <dbReference type="ARBA" id="ARBA00023242"/>
    </source>
</evidence>
<dbReference type="STRING" id="45286.A0A0X8HUG8"/>
<keyword evidence="4" id="KW-0507">mRNA processing</keyword>
<reference evidence="7 8" key="1">
    <citation type="submission" date="2016-01" db="EMBL/GenBank/DDBJ databases">
        <title>Genome sequence of the yeast Holleya sinecauda.</title>
        <authorList>
            <person name="Dietrich F.S."/>
        </authorList>
    </citation>
    <scope>NUCLEOTIDE SEQUENCE [LARGE SCALE GENOMIC DNA]</scope>
    <source>
        <strain evidence="7 8">ATCC 58844</strain>
    </source>
</reference>
<comment type="function">
    <text evidence="4">Involved in spliceosome maturation and the first step of pre-mRNA splicing.</text>
</comment>
<feature type="compositionally biased region" description="Basic residues" evidence="5">
    <location>
        <begin position="10"/>
        <end position="24"/>
    </location>
</feature>
<dbReference type="PANTHER" id="PTHR15818">
    <property type="entry name" value="G PATCH AND KOW-CONTAINING"/>
    <property type="match status" value="1"/>
</dbReference>
<dbReference type="OrthoDB" id="5577072at2759"/>
<evidence type="ECO:0000256" key="2">
    <source>
        <dbReference type="ARBA" id="ARBA00008576"/>
    </source>
</evidence>
<dbReference type="GO" id="GO:0005681">
    <property type="term" value="C:spliceosomal complex"/>
    <property type="evidence" value="ECO:0007669"/>
    <property type="project" value="UniProtKB-UniRule"/>
</dbReference>
<proteinExistence type="inferred from homology"/>
<keyword evidence="4" id="KW-0508">mRNA splicing</keyword>
<dbReference type="GeneID" id="28724999"/>
<evidence type="ECO:0000259" key="6">
    <source>
        <dbReference type="Pfam" id="PF12656"/>
    </source>
</evidence>
<feature type="region of interest" description="Disordered" evidence="5">
    <location>
        <begin position="1"/>
        <end position="37"/>
    </location>
</feature>
<comment type="subcellular location">
    <subcellularLocation>
        <location evidence="1 4">Nucleus</location>
    </subcellularLocation>
</comment>
<feature type="compositionally biased region" description="Basic and acidic residues" evidence="5">
    <location>
        <begin position="28"/>
        <end position="37"/>
    </location>
</feature>
<evidence type="ECO:0000256" key="4">
    <source>
        <dbReference type="RuleBase" id="RU369096"/>
    </source>
</evidence>
<keyword evidence="8" id="KW-1185">Reference proteome</keyword>
<keyword evidence="3 4" id="KW-0539">Nucleus</keyword>
<comment type="similarity">
    <text evidence="2 4">Belongs to the SPP2 family.</text>
</comment>